<evidence type="ECO:0000313" key="3">
    <source>
        <dbReference type="Proteomes" id="UP000298663"/>
    </source>
</evidence>
<feature type="region of interest" description="Disordered" evidence="1">
    <location>
        <begin position="167"/>
        <end position="212"/>
    </location>
</feature>
<dbReference type="EMBL" id="AZBU02000007">
    <property type="protein sequence ID" value="TKR69347.1"/>
    <property type="molecule type" value="Genomic_DNA"/>
</dbReference>
<keyword evidence="3" id="KW-1185">Reference proteome</keyword>
<proteinExistence type="predicted"/>
<feature type="compositionally biased region" description="Basic and acidic residues" evidence="1">
    <location>
        <begin position="130"/>
        <end position="142"/>
    </location>
</feature>
<dbReference type="Proteomes" id="UP000298663">
    <property type="component" value="Unassembled WGS sequence"/>
</dbReference>
<organism evidence="2 3">
    <name type="scientific">Steinernema carpocapsae</name>
    <name type="common">Entomopathogenic nematode</name>
    <dbReference type="NCBI Taxonomy" id="34508"/>
    <lineage>
        <taxon>Eukaryota</taxon>
        <taxon>Metazoa</taxon>
        <taxon>Ecdysozoa</taxon>
        <taxon>Nematoda</taxon>
        <taxon>Chromadorea</taxon>
        <taxon>Rhabditida</taxon>
        <taxon>Tylenchina</taxon>
        <taxon>Panagrolaimomorpha</taxon>
        <taxon>Strongyloidoidea</taxon>
        <taxon>Steinernematidae</taxon>
        <taxon>Steinernema</taxon>
    </lineage>
</organism>
<evidence type="ECO:0000256" key="1">
    <source>
        <dbReference type="SAM" id="MobiDB-lite"/>
    </source>
</evidence>
<reference evidence="2 3" key="2">
    <citation type="journal article" date="2019" name="G3 (Bethesda)">
        <title>Hybrid Assembly of the Genome of the Entomopathogenic Nematode Steinernema carpocapsae Identifies the X-Chromosome.</title>
        <authorList>
            <person name="Serra L."/>
            <person name="Macchietto M."/>
            <person name="Macias-Munoz A."/>
            <person name="McGill C.J."/>
            <person name="Rodriguez I.M."/>
            <person name="Rodriguez B."/>
            <person name="Murad R."/>
            <person name="Mortazavi A."/>
        </authorList>
    </citation>
    <scope>NUCLEOTIDE SEQUENCE [LARGE SCALE GENOMIC DNA]</scope>
    <source>
        <strain evidence="2 3">ALL</strain>
    </source>
</reference>
<accession>A0A4U5MJ11</accession>
<evidence type="ECO:0000313" key="2">
    <source>
        <dbReference type="EMBL" id="TKR69347.1"/>
    </source>
</evidence>
<protein>
    <submittedName>
        <fullName evidence="2">Uncharacterized protein</fullName>
    </submittedName>
</protein>
<gene>
    <name evidence="2" type="ORF">L596_021521</name>
</gene>
<dbReference type="AlphaFoldDB" id="A0A4U5MJ11"/>
<feature type="region of interest" description="Disordered" evidence="1">
    <location>
        <begin position="130"/>
        <end position="154"/>
    </location>
</feature>
<name>A0A4U5MJ11_STECR</name>
<sequence length="376" mass="43971">MTGSVLTRALKGQLTKTINKANEARLTVRMVYEQLSMLRWCVETANQNWVSMAEAYDALNNDDNDKQIVEEWQRDLRTYVPNQEQPEDPKEVPLEKSHWDKQVDNRQAVLANRMEEIGRLIQNMEKKEVETTVEVEMPKQGDQEDPQGPPAKKACNQVLTDQEKLKELLKKPEKPINWADEIQVDERPRLPDDENKTSPTSAEESNKPETLEEEIMRTKRKIKQLEEIQTEEEKRNIQLKEGLRKKKRNTKECGTHSNVCTFCSDGNRRLLNDATNHYTSLCTAFASADARWRWMVTHKRFCDRCLKPPIGCRHQPRPCSYCGNLTHHAALCRETIDTLQTQQIYRIEDLRREIAEETMRLDEQLEDLEKQKRGAR</sequence>
<feature type="compositionally biased region" description="Basic and acidic residues" evidence="1">
    <location>
        <begin position="184"/>
        <end position="196"/>
    </location>
</feature>
<reference evidence="2 3" key="1">
    <citation type="journal article" date="2015" name="Genome Biol.">
        <title>Comparative genomics of Steinernema reveals deeply conserved gene regulatory networks.</title>
        <authorList>
            <person name="Dillman A.R."/>
            <person name="Macchietto M."/>
            <person name="Porter C.F."/>
            <person name="Rogers A."/>
            <person name="Williams B."/>
            <person name="Antoshechkin I."/>
            <person name="Lee M.M."/>
            <person name="Goodwin Z."/>
            <person name="Lu X."/>
            <person name="Lewis E.E."/>
            <person name="Goodrich-Blair H."/>
            <person name="Stock S.P."/>
            <person name="Adams B.J."/>
            <person name="Sternberg P.W."/>
            <person name="Mortazavi A."/>
        </authorList>
    </citation>
    <scope>NUCLEOTIDE SEQUENCE [LARGE SCALE GENOMIC DNA]</scope>
    <source>
        <strain evidence="2 3">ALL</strain>
    </source>
</reference>
<comment type="caution">
    <text evidence="2">The sequence shown here is derived from an EMBL/GenBank/DDBJ whole genome shotgun (WGS) entry which is preliminary data.</text>
</comment>